<dbReference type="InterPro" id="IPR049326">
    <property type="entry name" value="Rhodopsin_dom_fungi"/>
</dbReference>
<dbReference type="PANTHER" id="PTHR33048:SF47">
    <property type="entry name" value="INTEGRAL MEMBRANE PROTEIN-RELATED"/>
    <property type="match status" value="1"/>
</dbReference>
<comment type="similarity">
    <text evidence="5">Belongs to the SAT4 family.</text>
</comment>
<feature type="transmembrane region" description="Helical" evidence="7">
    <location>
        <begin position="129"/>
        <end position="154"/>
    </location>
</feature>
<protein>
    <recommendedName>
        <fullName evidence="8">Rhodopsin domain-containing protein</fullName>
    </recommendedName>
</protein>
<keyword evidence="3 7" id="KW-1133">Transmembrane helix</keyword>
<sequence>MSPIAPEESIEAYRRRLDGVACFTYILIMIFVPLKLYCRKKSGGWSNIRLDDYITVIALLIANCFFYMCIIGMRKSLGVHLPTITDMSRIEDFLKSIFIANILYTLSITTIKLSILAFYWRLFGVTASIVIYIVTFMSVSWCIAILLCVIFSCIPVQAAWDITIVGAKCIPLRSIYLGGSIPNVVLDLVLVIMPLPYVMRLHAPVAQRIVLAGIFALGIFIAVVSLVRLVVFLQIPISTAGDVTYNFREIIVWSIVEVNIGLTCACLPSLKPALAMLKLDRLFSFVATRRSDMQTPDPKNDFSSTGGHLRSTSKSSRPRKLGATGGMFSTLAGTSKQDDDEESLNTLDKNVRAKNVTEIELGRVSDDSSRRHENAGLNGGITVQKNWSVFVDDRRDARN</sequence>
<feature type="transmembrane region" description="Helical" evidence="7">
    <location>
        <begin position="50"/>
        <end position="73"/>
    </location>
</feature>
<evidence type="ECO:0000256" key="6">
    <source>
        <dbReference type="SAM" id="MobiDB-lite"/>
    </source>
</evidence>
<name>A0A8K0W0N2_9PLEO</name>
<feature type="transmembrane region" description="Helical" evidence="7">
    <location>
        <begin position="174"/>
        <end position="197"/>
    </location>
</feature>
<dbReference type="OrthoDB" id="5417844at2759"/>
<dbReference type="EMBL" id="JAGMVJ010000006">
    <property type="protein sequence ID" value="KAH7089780.1"/>
    <property type="molecule type" value="Genomic_DNA"/>
</dbReference>
<comment type="caution">
    <text evidence="9">The sequence shown here is derived from an EMBL/GenBank/DDBJ whole genome shotgun (WGS) entry which is preliminary data.</text>
</comment>
<evidence type="ECO:0000313" key="10">
    <source>
        <dbReference type="Proteomes" id="UP000813461"/>
    </source>
</evidence>
<reference evidence="9" key="1">
    <citation type="journal article" date="2021" name="Nat. Commun.">
        <title>Genetic determinants of endophytism in the Arabidopsis root mycobiome.</title>
        <authorList>
            <person name="Mesny F."/>
            <person name="Miyauchi S."/>
            <person name="Thiergart T."/>
            <person name="Pickel B."/>
            <person name="Atanasova L."/>
            <person name="Karlsson M."/>
            <person name="Huettel B."/>
            <person name="Barry K.W."/>
            <person name="Haridas S."/>
            <person name="Chen C."/>
            <person name="Bauer D."/>
            <person name="Andreopoulos W."/>
            <person name="Pangilinan J."/>
            <person name="LaButti K."/>
            <person name="Riley R."/>
            <person name="Lipzen A."/>
            <person name="Clum A."/>
            <person name="Drula E."/>
            <person name="Henrissat B."/>
            <person name="Kohler A."/>
            <person name="Grigoriev I.V."/>
            <person name="Martin F.M."/>
            <person name="Hacquard S."/>
        </authorList>
    </citation>
    <scope>NUCLEOTIDE SEQUENCE</scope>
    <source>
        <strain evidence="9">MPI-SDFR-AT-0120</strain>
    </source>
</reference>
<dbReference type="Pfam" id="PF20684">
    <property type="entry name" value="Fung_rhodopsin"/>
    <property type="match status" value="1"/>
</dbReference>
<dbReference type="AlphaFoldDB" id="A0A8K0W0N2"/>
<organism evidence="9 10">
    <name type="scientific">Paraphoma chrysanthemicola</name>
    <dbReference type="NCBI Taxonomy" id="798071"/>
    <lineage>
        <taxon>Eukaryota</taxon>
        <taxon>Fungi</taxon>
        <taxon>Dikarya</taxon>
        <taxon>Ascomycota</taxon>
        <taxon>Pezizomycotina</taxon>
        <taxon>Dothideomycetes</taxon>
        <taxon>Pleosporomycetidae</taxon>
        <taxon>Pleosporales</taxon>
        <taxon>Pleosporineae</taxon>
        <taxon>Phaeosphaeriaceae</taxon>
        <taxon>Paraphoma</taxon>
    </lineage>
</organism>
<evidence type="ECO:0000313" key="9">
    <source>
        <dbReference type="EMBL" id="KAH7089780.1"/>
    </source>
</evidence>
<dbReference type="PANTHER" id="PTHR33048">
    <property type="entry name" value="PTH11-LIKE INTEGRAL MEMBRANE PROTEIN (AFU_ORTHOLOGUE AFUA_5G11245)"/>
    <property type="match status" value="1"/>
</dbReference>
<evidence type="ECO:0000256" key="2">
    <source>
        <dbReference type="ARBA" id="ARBA00022692"/>
    </source>
</evidence>
<evidence type="ECO:0000256" key="7">
    <source>
        <dbReference type="SAM" id="Phobius"/>
    </source>
</evidence>
<dbReference type="GO" id="GO:0016020">
    <property type="term" value="C:membrane"/>
    <property type="evidence" value="ECO:0007669"/>
    <property type="project" value="UniProtKB-SubCell"/>
</dbReference>
<keyword evidence="10" id="KW-1185">Reference proteome</keyword>
<dbReference type="Proteomes" id="UP000813461">
    <property type="component" value="Unassembled WGS sequence"/>
</dbReference>
<feature type="compositionally biased region" description="Polar residues" evidence="6">
    <location>
        <begin position="301"/>
        <end position="315"/>
    </location>
</feature>
<accession>A0A8K0W0N2</accession>
<evidence type="ECO:0000256" key="3">
    <source>
        <dbReference type="ARBA" id="ARBA00022989"/>
    </source>
</evidence>
<proteinExistence type="inferred from homology"/>
<feature type="domain" description="Rhodopsin" evidence="8">
    <location>
        <begin position="35"/>
        <end position="275"/>
    </location>
</feature>
<keyword evidence="4 7" id="KW-0472">Membrane</keyword>
<feature type="transmembrane region" description="Helical" evidence="7">
    <location>
        <begin position="20"/>
        <end position="38"/>
    </location>
</feature>
<gene>
    <name evidence="9" type="ORF">FB567DRAFT_521533</name>
</gene>
<feature type="transmembrane region" description="Helical" evidence="7">
    <location>
        <begin position="93"/>
        <end position="120"/>
    </location>
</feature>
<comment type="subcellular location">
    <subcellularLocation>
        <location evidence="1">Membrane</location>
        <topology evidence="1">Multi-pass membrane protein</topology>
    </subcellularLocation>
</comment>
<dbReference type="InterPro" id="IPR052337">
    <property type="entry name" value="SAT4-like"/>
</dbReference>
<feature type="region of interest" description="Disordered" evidence="6">
    <location>
        <begin position="293"/>
        <end position="345"/>
    </location>
</feature>
<evidence type="ECO:0000259" key="8">
    <source>
        <dbReference type="Pfam" id="PF20684"/>
    </source>
</evidence>
<evidence type="ECO:0000256" key="1">
    <source>
        <dbReference type="ARBA" id="ARBA00004141"/>
    </source>
</evidence>
<keyword evidence="2 7" id="KW-0812">Transmembrane</keyword>
<feature type="transmembrane region" description="Helical" evidence="7">
    <location>
        <begin position="209"/>
        <end position="230"/>
    </location>
</feature>
<evidence type="ECO:0000256" key="4">
    <source>
        <dbReference type="ARBA" id="ARBA00023136"/>
    </source>
</evidence>
<evidence type="ECO:0000256" key="5">
    <source>
        <dbReference type="ARBA" id="ARBA00038359"/>
    </source>
</evidence>